<feature type="region of interest" description="Disordered" evidence="1">
    <location>
        <begin position="1"/>
        <end position="24"/>
    </location>
</feature>
<comment type="caution">
    <text evidence="2">The sequence shown here is derived from an EMBL/GenBank/DDBJ whole genome shotgun (WGS) entry which is preliminary data.</text>
</comment>
<name>A0A8H3KSA5_9GLOM</name>
<gene>
    <name evidence="2" type="ORF">RCL2_000241100</name>
</gene>
<evidence type="ECO:0000313" key="3">
    <source>
        <dbReference type="Proteomes" id="UP000615446"/>
    </source>
</evidence>
<dbReference type="Proteomes" id="UP000615446">
    <property type="component" value="Unassembled WGS sequence"/>
</dbReference>
<evidence type="ECO:0000256" key="1">
    <source>
        <dbReference type="SAM" id="MobiDB-lite"/>
    </source>
</evidence>
<organism evidence="2 3">
    <name type="scientific">Rhizophagus clarus</name>
    <dbReference type="NCBI Taxonomy" id="94130"/>
    <lineage>
        <taxon>Eukaryota</taxon>
        <taxon>Fungi</taxon>
        <taxon>Fungi incertae sedis</taxon>
        <taxon>Mucoromycota</taxon>
        <taxon>Glomeromycotina</taxon>
        <taxon>Glomeromycetes</taxon>
        <taxon>Glomerales</taxon>
        <taxon>Glomeraceae</taxon>
        <taxon>Rhizophagus</taxon>
    </lineage>
</organism>
<accession>A0A8H3KSA5</accession>
<sequence>MASTFSNAETRSQAPPTTSTQETNTINLLQPMKKKIRLSTKELDSAKNHLLALPQEESEEYTGSRELVLRENVSLDAYLKYHERDSHLPHQQPSKVSMGIWNRTDLAYEDDATLILGANSSKEPDSWVRPKNRIRPQPGAAANNLGAAYPTMIIEVGYTQSLPDLHRKVALYFSSRTTIQIVLLVKIFKPRRDNTITLIAAKYVRTSQTPLIPEQVISFGMATPYGSTINCITNTMGVPQNRFIGFGRRNPITGNNYPACNMAGIGTYIMNIPANELFDGDITVRPFTPAMNQGFDLDLYEIHEAIVDEFNI</sequence>
<dbReference type="AlphaFoldDB" id="A0A8H3KSA5"/>
<protein>
    <submittedName>
        <fullName evidence="2">Uncharacterized protein</fullName>
    </submittedName>
</protein>
<dbReference type="OrthoDB" id="2307807at2759"/>
<dbReference type="EMBL" id="BLAL01000013">
    <property type="protein sequence ID" value="GES74952.1"/>
    <property type="molecule type" value="Genomic_DNA"/>
</dbReference>
<evidence type="ECO:0000313" key="2">
    <source>
        <dbReference type="EMBL" id="GES74952.1"/>
    </source>
</evidence>
<proteinExistence type="predicted"/>
<reference evidence="2" key="1">
    <citation type="submission" date="2019-10" db="EMBL/GenBank/DDBJ databases">
        <title>Conservation and host-specific expression of non-tandemly repeated heterogenous ribosome RNA gene in arbuscular mycorrhizal fungi.</title>
        <authorList>
            <person name="Maeda T."/>
            <person name="Kobayashi Y."/>
            <person name="Nakagawa T."/>
            <person name="Ezawa T."/>
            <person name="Yamaguchi K."/>
            <person name="Bino T."/>
            <person name="Nishimoto Y."/>
            <person name="Shigenobu S."/>
            <person name="Kawaguchi M."/>
        </authorList>
    </citation>
    <scope>NUCLEOTIDE SEQUENCE</scope>
    <source>
        <strain evidence="2">HR1</strain>
    </source>
</reference>